<dbReference type="EMBL" id="BGPR01175283">
    <property type="protein sequence ID" value="GBM44680.1"/>
    <property type="molecule type" value="Genomic_DNA"/>
</dbReference>
<comment type="caution">
    <text evidence="1">The sequence shown here is derived from an EMBL/GenBank/DDBJ whole genome shotgun (WGS) entry which is preliminary data.</text>
</comment>
<name>A0A4Y2FT35_ARAVE</name>
<evidence type="ECO:0000313" key="2">
    <source>
        <dbReference type="Proteomes" id="UP000499080"/>
    </source>
</evidence>
<keyword evidence="2" id="KW-1185">Reference proteome</keyword>
<reference evidence="1 2" key="1">
    <citation type="journal article" date="2019" name="Sci. Rep.">
        <title>Orb-weaving spider Araneus ventricosus genome elucidates the spidroin gene catalogue.</title>
        <authorList>
            <person name="Kono N."/>
            <person name="Nakamura H."/>
            <person name="Ohtoshi R."/>
            <person name="Moran D.A.P."/>
            <person name="Shinohara A."/>
            <person name="Yoshida Y."/>
            <person name="Fujiwara M."/>
            <person name="Mori M."/>
            <person name="Tomita M."/>
            <person name="Arakawa K."/>
        </authorList>
    </citation>
    <scope>NUCLEOTIDE SEQUENCE [LARGE SCALE GENOMIC DNA]</scope>
</reference>
<accession>A0A4Y2FT35</accession>
<organism evidence="1 2">
    <name type="scientific">Araneus ventricosus</name>
    <name type="common">Orbweaver spider</name>
    <name type="synonym">Epeira ventricosa</name>
    <dbReference type="NCBI Taxonomy" id="182803"/>
    <lineage>
        <taxon>Eukaryota</taxon>
        <taxon>Metazoa</taxon>
        <taxon>Ecdysozoa</taxon>
        <taxon>Arthropoda</taxon>
        <taxon>Chelicerata</taxon>
        <taxon>Arachnida</taxon>
        <taxon>Araneae</taxon>
        <taxon>Araneomorphae</taxon>
        <taxon>Entelegynae</taxon>
        <taxon>Araneoidea</taxon>
        <taxon>Araneidae</taxon>
        <taxon>Araneus</taxon>
    </lineage>
</organism>
<dbReference type="Proteomes" id="UP000499080">
    <property type="component" value="Unassembled WGS sequence"/>
</dbReference>
<feature type="non-terminal residue" evidence="1">
    <location>
        <position position="1"/>
    </location>
</feature>
<gene>
    <name evidence="1" type="ORF">AVEN_120759_1</name>
</gene>
<protein>
    <submittedName>
        <fullName evidence="1">Uncharacterized protein</fullName>
    </submittedName>
</protein>
<sequence length="110" mass="11961">IKNKSLIRHQGLKKVAGTSWGLSENTSRQLYPNGGEKGQSLCLSSMAHSITARQQKLLSSIQRKILLNITVANATPTAALQVIEGLMPLHIKAKMQSTLARLGRLGRNCD</sequence>
<proteinExistence type="predicted"/>
<dbReference type="OrthoDB" id="6437115at2759"/>
<dbReference type="AlphaFoldDB" id="A0A4Y2FT35"/>
<evidence type="ECO:0000313" key="1">
    <source>
        <dbReference type="EMBL" id="GBM44680.1"/>
    </source>
</evidence>